<evidence type="ECO:0000256" key="3">
    <source>
        <dbReference type="ARBA" id="ARBA00038415"/>
    </source>
</evidence>
<proteinExistence type="inferred from homology"/>
<dbReference type="InterPro" id="IPR015943">
    <property type="entry name" value="WD40/YVTN_repeat-like_dom_sf"/>
</dbReference>
<name>A0A1X7RWM6_ZYMT9</name>
<dbReference type="AlphaFoldDB" id="A0A1X7RWM6"/>
<feature type="compositionally biased region" description="Polar residues" evidence="7">
    <location>
        <begin position="38"/>
        <end position="48"/>
    </location>
</feature>
<gene>
    <name evidence="9" type="ORF">ZT3D7_G6995</name>
</gene>
<organism evidence="9 10">
    <name type="scientific">Zymoseptoria tritici (strain ST99CH_3D7)</name>
    <dbReference type="NCBI Taxonomy" id="1276538"/>
    <lineage>
        <taxon>Eukaryota</taxon>
        <taxon>Fungi</taxon>
        <taxon>Dikarya</taxon>
        <taxon>Ascomycota</taxon>
        <taxon>Pezizomycotina</taxon>
        <taxon>Dothideomycetes</taxon>
        <taxon>Dothideomycetidae</taxon>
        <taxon>Mycosphaerellales</taxon>
        <taxon>Mycosphaerellaceae</taxon>
        <taxon>Zymoseptoria</taxon>
    </lineage>
</organism>
<reference evidence="9 10" key="1">
    <citation type="submission" date="2016-06" db="EMBL/GenBank/DDBJ databases">
        <authorList>
            <person name="Kjaerup R.B."/>
            <person name="Dalgaard T.S."/>
            <person name="Juul-Madsen H.R."/>
        </authorList>
    </citation>
    <scope>NUCLEOTIDE SEQUENCE [LARGE SCALE GENOMIC DNA]</scope>
</reference>
<dbReference type="InterPro" id="IPR020472">
    <property type="entry name" value="WD40_PAC1"/>
</dbReference>
<dbReference type="PANTHER" id="PTHR22847">
    <property type="entry name" value="WD40 REPEAT PROTEIN"/>
    <property type="match status" value="1"/>
</dbReference>
<dbReference type="EMBL" id="LT853697">
    <property type="protein sequence ID" value="SMQ51842.1"/>
    <property type="molecule type" value="Genomic_DNA"/>
</dbReference>
<dbReference type="SMART" id="SM00320">
    <property type="entry name" value="WD40"/>
    <property type="match status" value="7"/>
</dbReference>
<feature type="repeat" description="WD" evidence="6">
    <location>
        <begin position="164"/>
        <end position="205"/>
    </location>
</feature>
<comment type="similarity">
    <text evidence="3">Belongs to the WD repeat MDV1/CAF4 family.</text>
</comment>
<dbReference type="CDD" id="cd00200">
    <property type="entry name" value="WD40"/>
    <property type="match status" value="1"/>
</dbReference>
<dbReference type="SUPFAM" id="SSF50978">
    <property type="entry name" value="WD40 repeat-like"/>
    <property type="match status" value="1"/>
</dbReference>
<feature type="repeat" description="WD" evidence="6">
    <location>
        <begin position="356"/>
        <end position="387"/>
    </location>
</feature>
<evidence type="ECO:0000256" key="6">
    <source>
        <dbReference type="PROSITE-ProRule" id="PRU00221"/>
    </source>
</evidence>
<dbReference type="PROSITE" id="PS00678">
    <property type="entry name" value="WD_REPEATS_1"/>
    <property type="match status" value="4"/>
</dbReference>
<feature type="domain" description="WDR5-like beta-propeller" evidence="8">
    <location>
        <begin position="78"/>
        <end position="388"/>
    </location>
</feature>
<feature type="compositionally biased region" description="Low complexity" evidence="7">
    <location>
        <begin position="405"/>
        <end position="418"/>
    </location>
</feature>
<dbReference type="InterPro" id="IPR059122">
    <property type="entry name" value="Beta-prop_WDR5-like"/>
</dbReference>
<evidence type="ECO:0000256" key="1">
    <source>
        <dbReference type="ARBA" id="ARBA00022574"/>
    </source>
</evidence>
<protein>
    <recommendedName>
        <fullName evidence="4">Mitochondrial division protein 1</fullName>
    </recommendedName>
</protein>
<dbReference type="PROSITE" id="PS50294">
    <property type="entry name" value="WD_REPEATS_REGION"/>
    <property type="match status" value="6"/>
</dbReference>
<feature type="repeat" description="WD" evidence="6">
    <location>
        <begin position="249"/>
        <end position="290"/>
    </location>
</feature>
<dbReference type="GO" id="GO:1990234">
    <property type="term" value="C:transferase complex"/>
    <property type="evidence" value="ECO:0007669"/>
    <property type="project" value="UniProtKB-ARBA"/>
</dbReference>
<feature type="region of interest" description="Disordered" evidence="7">
    <location>
        <begin position="1"/>
        <end position="23"/>
    </location>
</feature>
<dbReference type="PANTHER" id="PTHR22847:SF637">
    <property type="entry name" value="WD REPEAT DOMAIN 5B"/>
    <property type="match status" value="1"/>
</dbReference>
<keyword evidence="10" id="KW-1185">Reference proteome</keyword>
<feature type="region of interest" description="Disordered" evidence="7">
    <location>
        <begin position="35"/>
        <end position="67"/>
    </location>
</feature>
<keyword evidence="1 6" id="KW-0853">WD repeat</keyword>
<dbReference type="Proteomes" id="UP000215127">
    <property type="component" value="Chromosome 6"/>
</dbReference>
<dbReference type="FunFam" id="2.130.10.10:FF:000510">
    <property type="entry name" value="WD repeat protein"/>
    <property type="match status" value="1"/>
</dbReference>
<feature type="region of interest" description="Disordered" evidence="7">
    <location>
        <begin position="392"/>
        <end position="442"/>
    </location>
</feature>
<dbReference type="STRING" id="1276538.A0A1X7RWM6"/>
<evidence type="ECO:0000256" key="2">
    <source>
        <dbReference type="ARBA" id="ARBA00022737"/>
    </source>
</evidence>
<evidence type="ECO:0000256" key="5">
    <source>
        <dbReference type="ARBA" id="ARBA00043913"/>
    </source>
</evidence>
<feature type="repeat" description="WD" evidence="6">
    <location>
        <begin position="79"/>
        <end position="120"/>
    </location>
</feature>
<dbReference type="InterPro" id="IPR036322">
    <property type="entry name" value="WD40_repeat_dom_sf"/>
</dbReference>
<dbReference type="Gene3D" id="2.130.10.10">
    <property type="entry name" value="YVTN repeat-like/Quinoprotein amine dehydrogenase"/>
    <property type="match status" value="2"/>
</dbReference>
<evidence type="ECO:0000313" key="9">
    <source>
        <dbReference type="EMBL" id="SMQ51842.1"/>
    </source>
</evidence>
<sequence>MSLQSSPEPRRSPKRKRSYDAAGDAALAYAYDDELTSDADNQFPTPDQGSEDEQTNGTGAKRRKVERPTKLNYVPYMTLRGHKRGVAAVKFSPNGKWIASCSADSTIKIWDSQTGALSQTLEGHLAGISTIAWTPDSKVIASGSDDKIIRLWDISTGKALPSPLVGHHNYVYSIAFSPKGNMMVSGSYDEAVFLWDVRAARIMRSLPAHSDPVSGVDFVRDGTLVVSCSSDGLIRLWDTSTGQCLKTLVHEDNAPVTSVKFSPNGKYVLAATLDSCLRLWDYVNGRVVKTYQGHKNSKFSISTCFGTYGMDPILGGDGKEVDKDEDEPTWAFAACGSEDGKTHLWDVSSKETLQVLDGHEGVVLGVDVGLEDQRLATCGVDKTIRIWRRIPVPSDATNGDGSGDGNVNNNGNGNVNGDHAATGAALSDDERVRESDIGDSTA</sequence>
<dbReference type="Pfam" id="PF25175">
    <property type="entry name" value="Beta-prop_WDR5"/>
    <property type="match status" value="1"/>
</dbReference>
<dbReference type="InterPro" id="IPR001680">
    <property type="entry name" value="WD40_rpt"/>
</dbReference>
<accession>A0A1X7RWM6</accession>
<feature type="repeat" description="WD" evidence="6">
    <location>
        <begin position="121"/>
        <end position="162"/>
    </location>
</feature>
<dbReference type="InterPro" id="IPR019775">
    <property type="entry name" value="WD40_repeat_CS"/>
</dbReference>
<evidence type="ECO:0000259" key="8">
    <source>
        <dbReference type="Pfam" id="PF25175"/>
    </source>
</evidence>
<keyword evidence="2" id="KW-0677">Repeat</keyword>
<comment type="function">
    <text evidence="5">Involved in mitochondrial fission. Acts as an adapter protein required to form mitochondrial fission complexes. Formation of these complexes is required to promote constriction and fission of the mitochondrial compartment at a late step in mitochondrial division.</text>
</comment>
<dbReference type="PRINTS" id="PR00320">
    <property type="entry name" value="GPROTEINBRPT"/>
</dbReference>
<feature type="repeat" description="WD" evidence="6">
    <location>
        <begin position="206"/>
        <end position="247"/>
    </location>
</feature>
<evidence type="ECO:0000256" key="7">
    <source>
        <dbReference type="SAM" id="MobiDB-lite"/>
    </source>
</evidence>
<evidence type="ECO:0000256" key="4">
    <source>
        <dbReference type="ARBA" id="ARBA00039789"/>
    </source>
</evidence>
<dbReference type="PROSITE" id="PS50082">
    <property type="entry name" value="WD_REPEATS_2"/>
    <property type="match status" value="6"/>
</dbReference>
<evidence type="ECO:0000313" key="10">
    <source>
        <dbReference type="Proteomes" id="UP000215127"/>
    </source>
</evidence>